<feature type="compositionally biased region" description="Polar residues" evidence="7">
    <location>
        <begin position="366"/>
        <end position="377"/>
    </location>
</feature>
<evidence type="ECO:0000313" key="8">
    <source>
        <dbReference type="EMBL" id="GIL94600.1"/>
    </source>
</evidence>
<feature type="coiled-coil region" evidence="6">
    <location>
        <begin position="172"/>
        <end position="223"/>
    </location>
</feature>
<feature type="region of interest" description="Disordered" evidence="7">
    <location>
        <begin position="142"/>
        <end position="165"/>
    </location>
</feature>
<feature type="compositionally biased region" description="Polar residues" evidence="7">
    <location>
        <begin position="427"/>
        <end position="438"/>
    </location>
</feature>
<dbReference type="InterPro" id="IPR009768">
    <property type="entry name" value="MAP70"/>
</dbReference>
<dbReference type="GO" id="GO:0007010">
    <property type="term" value="P:cytoskeleton organization"/>
    <property type="evidence" value="ECO:0007669"/>
    <property type="project" value="InterPro"/>
</dbReference>
<feature type="compositionally biased region" description="Low complexity" evidence="7">
    <location>
        <begin position="439"/>
        <end position="450"/>
    </location>
</feature>
<dbReference type="PANTHER" id="PTHR31246">
    <property type="entry name" value="MICROTUBULE-ASSOCIATED PROTEIN 70-2"/>
    <property type="match status" value="1"/>
</dbReference>
<dbReference type="OrthoDB" id="1906253at2759"/>
<evidence type="ECO:0000256" key="4">
    <source>
        <dbReference type="ARBA" id="ARBA00023054"/>
    </source>
</evidence>
<sequence length="572" mass="60270">MESPVNGSAKNSPTYPSKDARAFDDLSLRSGSSAAAEVLRLQNVLRCKDKEIEGVRKEVATLKASLHHKDRSLQQRDQDLRLVKERYAGTEGDLASVTKELAAVKVEKRKLEAQLGGLARKGDKEQPLTVLVSAAPVVANTIGSPPGGDQAVTLQSDPRSPKLDGEKAVESIRVLENLLRSKDKQIHSMQRKLEDVEVYKTKCADLENRVSDLLRQLDNERASCRTSADVLRMSDSEKAKLAGDLLKVRAQLETAQEAAARSNAALKASETRCTALEAEVGVLTGQLARIQAVANRVAVSEVKAGCKDEGMVHVTRHLEEVRFMSGEILRLQQRVTALEKELAVADELKERYRRMSQPGTPKRASQPGNNSVQSSPMVSPAGTPTGRPGLRPASARPATRPHSAPRRSATAGAAPATRPASAPRTGSSGQARKNSSPRGTAAAAAVATGTDSKAVRRTSSSRRQSKQMPWNFNPKSPIKLAATAAAGGASADAVEGTAPGSRPRPKSAGKPGAVKGTRPGTAKTRASAASALMRQENSSAAAADEAAPETSDKTSGVASVPGGESGQEAAAN</sequence>
<dbReference type="Proteomes" id="UP000722791">
    <property type="component" value="Unassembled WGS sequence"/>
</dbReference>
<comment type="similarity">
    <text evidence="2">Belongs to the MAP70 family.</text>
</comment>
<name>A0A8J4G2X5_9CHLO</name>
<dbReference type="EMBL" id="BNCQ01000001">
    <property type="protein sequence ID" value="GIL94600.1"/>
    <property type="molecule type" value="Genomic_DNA"/>
</dbReference>
<accession>A0A8J4G2X5</accession>
<feature type="compositionally biased region" description="Low complexity" evidence="7">
    <location>
        <begin position="481"/>
        <end position="493"/>
    </location>
</feature>
<feature type="compositionally biased region" description="Polar residues" evidence="7">
    <location>
        <begin position="1"/>
        <end position="15"/>
    </location>
</feature>
<feature type="region of interest" description="Disordered" evidence="7">
    <location>
        <begin position="1"/>
        <end position="20"/>
    </location>
</feature>
<feature type="region of interest" description="Disordered" evidence="7">
    <location>
        <begin position="351"/>
        <end position="572"/>
    </location>
</feature>
<dbReference type="GO" id="GO:0005856">
    <property type="term" value="C:cytoskeleton"/>
    <property type="evidence" value="ECO:0007669"/>
    <property type="project" value="UniProtKB-SubCell"/>
</dbReference>
<dbReference type="GO" id="GO:0008017">
    <property type="term" value="F:microtubule binding"/>
    <property type="evidence" value="ECO:0007669"/>
    <property type="project" value="InterPro"/>
</dbReference>
<proteinExistence type="inferred from homology"/>
<evidence type="ECO:0000256" key="6">
    <source>
        <dbReference type="SAM" id="Coils"/>
    </source>
</evidence>
<evidence type="ECO:0000256" key="2">
    <source>
        <dbReference type="ARBA" id="ARBA00008825"/>
    </source>
</evidence>
<feature type="compositionally biased region" description="Basic residues" evidence="7">
    <location>
        <begin position="455"/>
        <end position="465"/>
    </location>
</feature>
<dbReference type="AlphaFoldDB" id="A0A8J4G2X5"/>
<evidence type="ECO:0000256" key="1">
    <source>
        <dbReference type="ARBA" id="ARBA00004245"/>
    </source>
</evidence>
<evidence type="ECO:0000256" key="3">
    <source>
        <dbReference type="ARBA" id="ARBA00022490"/>
    </source>
</evidence>
<feature type="coiled-coil region" evidence="6">
    <location>
        <begin position="94"/>
        <end position="121"/>
    </location>
</feature>
<gene>
    <name evidence="8" type="ORF">Vretimale_829</name>
</gene>
<protein>
    <submittedName>
        <fullName evidence="8">Uncharacterized protein</fullName>
    </submittedName>
</protein>
<keyword evidence="3" id="KW-0963">Cytoplasm</keyword>
<feature type="compositionally biased region" description="Low complexity" evidence="7">
    <location>
        <begin position="406"/>
        <end position="426"/>
    </location>
</feature>
<comment type="caution">
    <text evidence="8">The sequence shown here is derived from an EMBL/GenBank/DDBJ whole genome shotgun (WGS) entry which is preliminary data.</text>
</comment>
<reference evidence="8" key="1">
    <citation type="journal article" date="2021" name="Proc. Natl. Acad. Sci. U.S.A.">
        <title>Three genomes in the algal genus Volvox reveal the fate of a haploid sex-determining region after a transition to homothallism.</title>
        <authorList>
            <person name="Yamamoto K."/>
            <person name="Hamaji T."/>
            <person name="Kawai-Toyooka H."/>
            <person name="Matsuzaki R."/>
            <person name="Takahashi F."/>
            <person name="Nishimura Y."/>
            <person name="Kawachi M."/>
            <person name="Noguchi H."/>
            <person name="Minakuchi Y."/>
            <person name="Umen J.G."/>
            <person name="Toyoda A."/>
            <person name="Nozaki H."/>
        </authorList>
    </citation>
    <scope>NUCLEOTIDE SEQUENCE</scope>
    <source>
        <strain evidence="8">NIES-3785</strain>
    </source>
</reference>
<keyword evidence="4 6" id="KW-0175">Coiled coil</keyword>
<evidence type="ECO:0000256" key="7">
    <source>
        <dbReference type="SAM" id="MobiDB-lite"/>
    </source>
</evidence>
<keyword evidence="5" id="KW-0206">Cytoskeleton</keyword>
<evidence type="ECO:0000313" key="9">
    <source>
        <dbReference type="Proteomes" id="UP000722791"/>
    </source>
</evidence>
<evidence type="ECO:0000256" key="5">
    <source>
        <dbReference type="ARBA" id="ARBA00023212"/>
    </source>
</evidence>
<dbReference type="Pfam" id="PF07058">
    <property type="entry name" value="MAP70"/>
    <property type="match status" value="1"/>
</dbReference>
<organism evidence="8 9">
    <name type="scientific">Volvox reticuliferus</name>
    <dbReference type="NCBI Taxonomy" id="1737510"/>
    <lineage>
        <taxon>Eukaryota</taxon>
        <taxon>Viridiplantae</taxon>
        <taxon>Chlorophyta</taxon>
        <taxon>core chlorophytes</taxon>
        <taxon>Chlorophyceae</taxon>
        <taxon>CS clade</taxon>
        <taxon>Chlamydomonadales</taxon>
        <taxon>Volvocaceae</taxon>
        <taxon>Volvox</taxon>
    </lineage>
</organism>
<comment type="subcellular location">
    <subcellularLocation>
        <location evidence="1">Cytoplasm</location>
        <location evidence="1">Cytoskeleton</location>
    </subcellularLocation>
</comment>
<dbReference type="PANTHER" id="PTHR31246:SF32">
    <property type="entry name" value="MICROTUBULE-ASSOCIATED PROTEIN 70-1"/>
    <property type="match status" value="1"/>
</dbReference>